<reference evidence="2" key="1">
    <citation type="journal article" date="2023" name="G3 (Bethesda)">
        <title>Genome assembly and association tests identify interacting loci associated with vigor, precocity, and sex in interspecific pistachio rootstocks.</title>
        <authorList>
            <person name="Palmer W."/>
            <person name="Jacygrad E."/>
            <person name="Sagayaradj S."/>
            <person name="Cavanaugh K."/>
            <person name="Han R."/>
            <person name="Bertier L."/>
            <person name="Beede B."/>
            <person name="Kafkas S."/>
            <person name="Golino D."/>
            <person name="Preece J."/>
            <person name="Michelmore R."/>
        </authorList>
    </citation>
    <scope>NUCLEOTIDE SEQUENCE [LARGE SCALE GENOMIC DNA]</scope>
</reference>
<name>A0ACC0Z314_9ROSI</name>
<sequence length="194" mass="22207">MEKMKSSSHEAFTVADRSRSHEAFTVTDRSSSHKAYIVAKQPRNQHRDPDKMPTINHINPRGNHISFQCESMITMERTWKEMKMDYVKCRVEKGGISVDQLFFHDPDGSMIEICNCEVLPLVPLAGDAIKHVQVSNANFSSCSCRFNKQSKRNNHHKWSNLPSINMKKDFLHFASEVPCTGNPFYTAHSCCMNN</sequence>
<protein>
    <submittedName>
        <fullName evidence="1">Uncharacterized protein</fullName>
    </submittedName>
</protein>
<dbReference type="Proteomes" id="UP001163603">
    <property type="component" value="Chromosome 3"/>
</dbReference>
<accession>A0ACC0Z314</accession>
<gene>
    <name evidence="1" type="ORF">Pint_05086</name>
</gene>
<evidence type="ECO:0000313" key="1">
    <source>
        <dbReference type="EMBL" id="KAJ0045555.1"/>
    </source>
</evidence>
<proteinExistence type="predicted"/>
<organism evidence="1 2">
    <name type="scientific">Pistacia integerrima</name>
    <dbReference type="NCBI Taxonomy" id="434235"/>
    <lineage>
        <taxon>Eukaryota</taxon>
        <taxon>Viridiplantae</taxon>
        <taxon>Streptophyta</taxon>
        <taxon>Embryophyta</taxon>
        <taxon>Tracheophyta</taxon>
        <taxon>Spermatophyta</taxon>
        <taxon>Magnoliopsida</taxon>
        <taxon>eudicotyledons</taxon>
        <taxon>Gunneridae</taxon>
        <taxon>Pentapetalae</taxon>
        <taxon>rosids</taxon>
        <taxon>malvids</taxon>
        <taxon>Sapindales</taxon>
        <taxon>Anacardiaceae</taxon>
        <taxon>Pistacia</taxon>
    </lineage>
</organism>
<dbReference type="EMBL" id="CM047738">
    <property type="protein sequence ID" value="KAJ0045555.1"/>
    <property type="molecule type" value="Genomic_DNA"/>
</dbReference>
<keyword evidence="2" id="KW-1185">Reference proteome</keyword>
<evidence type="ECO:0000313" key="2">
    <source>
        <dbReference type="Proteomes" id="UP001163603"/>
    </source>
</evidence>
<comment type="caution">
    <text evidence="1">The sequence shown here is derived from an EMBL/GenBank/DDBJ whole genome shotgun (WGS) entry which is preliminary data.</text>
</comment>